<dbReference type="AlphaFoldDB" id="A1B310"/>
<dbReference type="InterPro" id="IPR030678">
    <property type="entry name" value="Peptide/Ni-bd"/>
</dbReference>
<dbReference type="HOGENOM" id="CLU_023171_0_0_5"/>
<dbReference type="InterPro" id="IPR039424">
    <property type="entry name" value="SBP_5"/>
</dbReference>
<dbReference type="EMBL" id="CP000489">
    <property type="protein sequence ID" value="ABL69904.1"/>
    <property type="molecule type" value="Genomic_DNA"/>
</dbReference>
<dbReference type="PANTHER" id="PTHR30290:SF64">
    <property type="entry name" value="ABC TRANSPORTER PERIPLASMIC BINDING PROTEIN"/>
    <property type="match status" value="1"/>
</dbReference>
<evidence type="ECO:0000256" key="1">
    <source>
        <dbReference type="ARBA" id="ARBA00004418"/>
    </source>
</evidence>
<proteinExistence type="inferred from homology"/>
<dbReference type="GO" id="GO:1904680">
    <property type="term" value="F:peptide transmembrane transporter activity"/>
    <property type="evidence" value="ECO:0007669"/>
    <property type="project" value="TreeGrafter"/>
</dbReference>
<evidence type="ECO:0000256" key="4">
    <source>
        <dbReference type="SAM" id="MobiDB-lite"/>
    </source>
</evidence>
<keyword evidence="7" id="KW-1185">Reference proteome</keyword>
<dbReference type="SUPFAM" id="SSF53850">
    <property type="entry name" value="Periplasmic binding protein-like II"/>
    <property type="match status" value="1"/>
</dbReference>
<accession>A1B310</accession>
<evidence type="ECO:0000259" key="5">
    <source>
        <dbReference type="Pfam" id="PF00496"/>
    </source>
</evidence>
<dbReference type="Pfam" id="PF00496">
    <property type="entry name" value="SBP_bac_5"/>
    <property type="match status" value="1"/>
</dbReference>
<dbReference type="Proteomes" id="UP000000361">
    <property type="component" value="Chromosome 1"/>
</dbReference>
<feature type="compositionally biased region" description="Basic and acidic residues" evidence="4">
    <location>
        <begin position="30"/>
        <end position="42"/>
    </location>
</feature>
<dbReference type="GO" id="GO:0042884">
    <property type="term" value="P:microcin transport"/>
    <property type="evidence" value="ECO:0007669"/>
    <property type="project" value="TreeGrafter"/>
</dbReference>
<evidence type="ECO:0000256" key="2">
    <source>
        <dbReference type="ARBA" id="ARBA00005695"/>
    </source>
</evidence>
<name>A1B310_PARDP</name>
<dbReference type="STRING" id="318586.Pden_1807"/>
<dbReference type="KEGG" id="pde:Pden_1807"/>
<dbReference type="InterPro" id="IPR000914">
    <property type="entry name" value="SBP_5_dom"/>
</dbReference>
<dbReference type="PIRSF" id="PIRSF002741">
    <property type="entry name" value="MppA"/>
    <property type="match status" value="1"/>
</dbReference>
<sequence>MPRPCRARRITQLHVEPGPRAASFGARGRLLPEQDPNKDRQDPMTMRFLRHAPMVALVALLPGWTLAQEQQKQEPKTIVSHGISVFGEPELPADFPHLRYVNPEAPKGGEISESWLGGFDSYNPFTHRGRAGRLSVIMLERLMEDPADERGSSYCLLCETIEYPESRDWVIFHLRPEAKFSDGSPLTAHDVLFSFELLRDRGLSSYRTGIAKMVAKAEVIDDHTIKFIFQPDYPRRDVIQQAGSQIVFSREDFRKNDRDIERSSNIPFLGSGPYVFDAAEMGRSMTVRRNPDYWGKDLPINVGRHNFDKIRFEYFTDYDAAFEAFKAGVYTFRNEVSSIHWATRYDFPALRSGAVKREMLPNGDLATGQSWIFNLRREKWQDIRVREAIGLVFNFEWSNETLFYGLNTRVNSFWDNSDLAATGKPSGAELELLKPLAKDLPEGVLTEDAVVQPVSGKSQLDRRNLRKASALLDEAGWKAGSDGMRVNAKGERLKLEILNDNQSFDRIINPFVQNLRALGIDAVNARVDDAQMTARTRSHDFDMITDNFLLGFYVGGGTEQVFGSENVGDVFNPAGLANPAIDALIEKGIQATTQEEMDTIIHALDRSLRALRFWVPQWYKAEHTVAYYDIFAHPETLPPYALGELDFWWYDADKAEKLKQSGALR</sequence>
<dbReference type="Gene3D" id="3.10.105.10">
    <property type="entry name" value="Dipeptide-binding Protein, Domain 3"/>
    <property type="match status" value="1"/>
</dbReference>
<gene>
    <name evidence="6" type="ordered locus">Pden_1807</name>
</gene>
<feature type="domain" description="Solute-binding protein family 5" evidence="5">
    <location>
        <begin position="169"/>
        <end position="548"/>
    </location>
</feature>
<dbReference type="GO" id="GO:0030288">
    <property type="term" value="C:outer membrane-bounded periplasmic space"/>
    <property type="evidence" value="ECO:0007669"/>
    <property type="project" value="TreeGrafter"/>
</dbReference>
<comment type="subcellular location">
    <subcellularLocation>
        <location evidence="1">Periplasm</location>
    </subcellularLocation>
</comment>
<dbReference type="eggNOG" id="COG4166">
    <property type="taxonomic scope" value="Bacteria"/>
</dbReference>
<evidence type="ECO:0000313" key="6">
    <source>
        <dbReference type="EMBL" id="ABL69904.1"/>
    </source>
</evidence>
<dbReference type="CDD" id="cd08497">
    <property type="entry name" value="MbnE-like"/>
    <property type="match status" value="1"/>
</dbReference>
<evidence type="ECO:0000313" key="7">
    <source>
        <dbReference type="Proteomes" id="UP000000361"/>
    </source>
</evidence>
<keyword evidence="3" id="KW-0732">Signal</keyword>
<dbReference type="GO" id="GO:0043190">
    <property type="term" value="C:ATP-binding cassette (ABC) transporter complex"/>
    <property type="evidence" value="ECO:0007669"/>
    <property type="project" value="InterPro"/>
</dbReference>
<dbReference type="Gene3D" id="3.40.190.10">
    <property type="entry name" value="Periplasmic binding protein-like II"/>
    <property type="match status" value="1"/>
</dbReference>
<feature type="region of interest" description="Disordered" evidence="4">
    <location>
        <begin position="17"/>
        <end position="42"/>
    </location>
</feature>
<protein>
    <submittedName>
        <fullName evidence="6">Extracellular solute-binding protein, family 5</fullName>
    </submittedName>
</protein>
<comment type="similarity">
    <text evidence="2">Belongs to the bacterial solute-binding protein 5 family.</text>
</comment>
<reference evidence="7" key="1">
    <citation type="submission" date="2006-12" db="EMBL/GenBank/DDBJ databases">
        <title>Complete sequence of chromosome 1 of Paracoccus denitrificans PD1222.</title>
        <authorList>
            <person name="Copeland A."/>
            <person name="Lucas S."/>
            <person name="Lapidus A."/>
            <person name="Barry K."/>
            <person name="Detter J.C."/>
            <person name="Glavina del Rio T."/>
            <person name="Hammon N."/>
            <person name="Israni S."/>
            <person name="Dalin E."/>
            <person name="Tice H."/>
            <person name="Pitluck S."/>
            <person name="Munk A.C."/>
            <person name="Brettin T."/>
            <person name="Bruce D."/>
            <person name="Han C."/>
            <person name="Tapia R."/>
            <person name="Gilna P."/>
            <person name="Schmutz J."/>
            <person name="Larimer F."/>
            <person name="Land M."/>
            <person name="Hauser L."/>
            <person name="Kyrpides N."/>
            <person name="Lykidis A."/>
            <person name="Spiro S."/>
            <person name="Richardson D.J."/>
            <person name="Moir J.W.B."/>
            <person name="Ferguson S.J."/>
            <person name="van Spanning R.J.M."/>
            <person name="Richardson P."/>
        </authorList>
    </citation>
    <scope>NUCLEOTIDE SEQUENCE [LARGE SCALE GENOMIC DNA]</scope>
    <source>
        <strain evidence="7">Pd 1222</strain>
    </source>
</reference>
<dbReference type="PANTHER" id="PTHR30290">
    <property type="entry name" value="PERIPLASMIC BINDING COMPONENT OF ABC TRANSPORTER"/>
    <property type="match status" value="1"/>
</dbReference>
<dbReference type="GO" id="GO:0015833">
    <property type="term" value="P:peptide transport"/>
    <property type="evidence" value="ECO:0007669"/>
    <property type="project" value="TreeGrafter"/>
</dbReference>
<organism evidence="6 7">
    <name type="scientific">Paracoccus denitrificans (strain Pd 1222)</name>
    <dbReference type="NCBI Taxonomy" id="318586"/>
    <lineage>
        <taxon>Bacteria</taxon>
        <taxon>Pseudomonadati</taxon>
        <taxon>Pseudomonadota</taxon>
        <taxon>Alphaproteobacteria</taxon>
        <taxon>Rhodobacterales</taxon>
        <taxon>Paracoccaceae</taxon>
        <taxon>Paracoccus</taxon>
    </lineage>
</organism>
<evidence type="ECO:0000256" key="3">
    <source>
        <dbReference type="ARBA" id="ARBA00022729"/>
    </source>
</evidence>
<dbReference type="EnsemblBacteria" id="ABL69904">
    <property type="protein sequence ID" value="ABL69904"/>
    <property type="gene ID" value="Pden_1807"/>
</dbReference>